<proteinExistence type="predicted"/>
<dbReference type="Gene3D" id="2.30.130.30">
    <property type="entry name" value="Hypothetical protein"/>
    <property type="match status" value="1"/>
</dbReference>
<dbReference type="EMBL" id="JBEGDG010000007">
    <property type="protein sequence ID" value="MEQ6355146.1"/>
    <property type="molecule type" value="Genomic_DNA"/>
</dbReference>
<organism evidence="2 3">
    <name type="scientific">Lysinibacillus zambalensis</name>
    <dbReference type="NCBI Taxonomy" id="3160866"/>
    <lineage>
        <taxon>Bacteria</taxon>
        <taxon>Bacillati</taxon>
        <taxon>Bacillota</taxon>
        <taxon>Bacilli</taxon>
        <taxon>Bacillales</taxon>
        <taxon>Bacillaceae</taxon>
        <taxon>Lysinibacillus</taxon>
    </lineage>
</organism>
<dbReference type="InterPro" id="IPR039440">
    <property type="entry name" value="DUF3850"/>
</dbReference>
<evidence type="ECO:0000313" key="2">
    <source>
        <dbReference type="EMBL" id="MEQ6355146.1"/>
    </source>
</evidence>
<dbReference type="Pfam" id="PF12961">
    <property type="entry name" value="DUF3850"/>
    <property type="match status" value="1"/>
</dbReference>
<accession>A0ABV1MRK3</accession>
<comment type="caution">
    <text evidence="2">The sequence shown here is derived from an EMBL/GenBank/DDBJ whole genome shotgun (WGS) entry which is preliminary data.</text>
</comment>
<sequence length="145" mass="17456">MNKVHELKILNKYFEVVNEGLKTFEIRKNDRNFQVGDFLLLKEYTGEQFTGREILQQVTYMTNYEQKEGHVVMSIQRVPISFGFYLNMSEKEKAVFKKIINHIHLYGTGVRDISNTFWEIIDELIEQRGLTESEQQWYMEFWNED</sequence>
<keyword evidence="3" id="KW-1185">Reference proteome</keyword>
<reference evidence="2 3" key="1">
    <citation type="submission" date="2024-06" db="EMBL/GenBank/DDBJ databases">
        <title>Lysinibacillus zambalefons sp. nov., a Novel Firmicute Isolated from the Poon Bato Zambales Hyperalkaline Spring.</title>
        <authorList>
            <person name="Aja J.A."/>
            <person name="Lazaro J.E.H."/>
            <person name="Llorin L.D."/>
            <person name="Lim K.R."/>
            <person name="Teodosio J."/>
            <person name="Dalisay D.S."/>
        </authorList>
    </citation>
    <scope>NUCLEOTIDE SEQUENCE [LARGE SCALE GENOMIC DNA]</scope>
    <source>
        <strain evidence="2 3">M3</strain>
    </source>
</reference>
<evidence type="ECO:0000313" key="3">
    <source>
        <dbReference type="Proteomes" id="UP001478862"/>
    </source>
</evidence>
<evidence type="ECO:0000259" key="1">
    <source>
        <dbReference type="Pfam" id="PF12961"/>
    </source>
</evidence>
<feature type="domain" description="DUF3850" evidence="1">
    <location>
        <begin position="4"/>
        <end position="75"/>
    </location>
</feature>
<dbReference type="SUPFAM" id="SSF88697">
    <property type="entry name" value="PUA domain-like"/>
    <property type="match status" value="1"/>
</dbReference>
<dbReference type="Proteomes" id="UP001478862">
    <property type="component" value="Unassembled WGS sequence"/>
</dbReference>
<protein>
    <submittedName>
        <fullName evidence="2">ASCH/PUA domain-containing protein</fullName>
    </submittedName>
</protein>
<name>A0ABV1MRK3_9BACI</name>
<gene>
    <name evidence="2" type="ORF">ABNX05_11005</name>
</gene>
<dbReference type="InterPro" id="IPR015947">
    <property type="entry name" value="PUA-like_sf"/>
</dbReference>
<dbReference type="RefSeq" id="WP_349659776.1">
    <property type="nucleotide sequence ID" value="NZ_JBEGDG010000007.1"/>
</dbReference>